<gene>
    <name evidence="4" type="ORF">G6O67_007574</name>
</gene>
<comment type="caution">
    <text evidence="4">The sequence shown here is derived from an EMBL/GenBank/DDBJ whole genome shotgun (WGS) entry which is preliminary data.</text>
</comment>
<dbReference type="InterPro" id="IPR056124">
    <property type="entry name" value="DUF7707"/>
</dbReference>
<feature type="signal peptide" evidence="2">
    <location>
        <begin position="1"/>
        <end position="19"/>
    </location>
</feature>
<accession>A0A8H4LUW8</accession>
<dbReference type="OrthoDB" id="2439692at2759"/>
<sequence>MPGLRSIVLASAAAVVVVAQSELTIDPTSVPLSTRQSWCANEKDTCPLICQQMEPGTTLVNDCDPKQLTYGCLCGNNKRPNVSEYSLTLPYFICQEWGNQCVKDCTNNRCASDCRENHPCGASAPKKYNSTASSSVNPTASQTGDANTIFTDGPGGGARGEKQGTGMTLEVGRTYGMAMVLTGLFAGFALL</sequence>
<evidence type="ECO:0000256" key="1">
    <source>
        <dbReference type="SAM" id="MobiDB-lite"/>
    </source>
</evidence>
<keyword evidence="2" id="KW-0732">Signal</keyword>
<feature type="compositionally biased region" description="Polar residues" evidence="1">
    <location>
        <begin position="131"/>
        <end position="150"/>
    </location>
</feature>
<evidence type="ECO:0000313" key="5">
    <source>
        <dbReference type="Proteomes" id="UP000557566"/>
    </source>
</evidence>
<name>A0A8H4LUW8_9HYPO</name>
<evidence type="ECO:0000259" key="3">
    <source>
        <dbReference type="Pfam" id="PF24808"/>
    </source>
</evidence>
<feature type="domain" description="DUF7707" evidence="3">
    <location>
        <begin position="24"/>
        <end position="124"/>
    </location>
</feature>
<feature type="chain" id="PRO_5034817024" description="DUF7707 domain-containing protein" evidence="2">
    <location>
        <begin position="20"/>
        <end position="191"/>
    </location>
</feature>
<protein>
    <recommendedName>
        <fullName evidence="3">DUF7707 domain-containing protein</fullName>
    </recommendedName>
</protein>
<dbReference type="Pfam" id="PF24808">
    <property type="entry name" value="DUF7707"/>
    <property type="match status" value="1"/>
</dbReference>
<dbReference type="AlphaFoldDB" id="A0A8H4LUW8"/>
<keyword evidence="5" id="KW-1185">Reference proteome</keyword>
<proteinExistence type="predicted"/>
<evidence type="ECO:0000313" key="4">
    <source>
        <dbReference type="EMBL" id="KAF4505651.1"/>
    </source>
</evidence>
<dbReference type="PANTHER" id="PTHR38118:SF2">
    <property type="entry name" value="CDP-ALCOHOL PHOSPHATIDYLTRANSFERASE PROTEIN"/>
    <property type="match status" value="1"/>
</dbReference>
<dbReference type="Proteomes" id="UP000557566">
    <property type="component" value="Unassembled WGS sequence"/>
</dbReference>
<organism evidence="4 5">
    <name type="scientific">Ophiocordyceps sinensis</name>
    <dbReference type="NCBI Taxonomy" id="72228"/>
    <lineage>
        <taxon>Eukaryota</taxon>
        <taxon>Fungi</taxon>
        <taxon>Dikarya</taxon>
        <taxon>Ascomycota</taxon>
        <taxon>Pezizomycotina</taxon>
        <taxon>Sordariomycetes</taxon>
        <taxon>Hypocreomycetidae</taxon>
        <taxon>Hypocreales</taxon>
        <taxon>Ophiocordycipitaceae</taxon>
        <taxon>Ophiocordyceps</taxon>
    </lineage>
</organism>
<reference evidence="4 5" key="1">
    <citation type="journal article" date="2020" name="Genome Biol. Evol.">
        <title>A new high-quality draft genome assembly of the Chinese cordyceps Ophiocordyceps sinensis.</title>
        <authorList>
            <person name="Shu R."/>
            <person name="Zhang J."/>
            <person name="Meng Q."/>
            <person name="Zhang H."/>
            <person name="Zhou G."/>
            <person name="Li M."/>
            <person name="Wu P."/>
            <person name="Zhao Y."/>
            <person name="Chen C."/>
            <person name="Qin Q."/>
        </authorList>
    </citation>
    <scope>NUCLEOTIDE SEQUENCE [LARGE SCALE GENOMIC DNA]</scope>
    <source>
        <strain evidence="4 5">IOZ07</strain>
    </source>
</reference>
<dbReference type="EMBL" id="JAAVMX010000008">
    <property type="protein sequence ID" value="KAF4505651.1"/>
    <property type="molecule type" value="Genomic_DNA"/>
</dbReference>
<evidence type="ECO:0000256" key="2">
    <source>
        <dbReference type="SAM" id="SignalP"/>
    </source>
</evidence>
<dbReference type="PANTHER" id="PTHR38118">
    <property type="entry name" value="ANCHORED CELL WALL PROTEIN 11-RELATED"/>
    <property type="match status" value="1"/>
</dbReference>
<feature type="region of interest" description="Disordered" evidence="1">
    <location>
        <begin position="131"/>
        <end position="164"/>
    </location>
</feature>